<gene>
    <name evidence="3" type="primary">LOC104733925</name>
</gene>
<evidence type="ECO:0000256" key="1">
    <source>
        <dbReference type="SAM" id="MobiDB-lite"/>
    </source>
</evidence>
<organism evidence="2 3">
    <name type="scientific">Camelina sativa</name>
    <name type="common">False flax</name>
    <name type="synonym">Myagrum sativum</name>
    <dbReference type="NCBI Taxonomy" id="90675"/>
    <lineage>
        <taxon>Eukaryota</taxon>
        <taxon>Viridiplantae</taxon>
        <taxon>Streptophyta</taxon>
        <taxon>Embryophyta</taxon>
        <taxon>Tracheophyta</taxon>
        <taxon>Spermatophyta</taxon>
        <taxon>Magnoliopsida</taxon>
        <taxon>eudicotyledons</taxon>
        <taxon>Gunneridae</taxon>
        <taxon>Pentapetalae</taxon>
        <taxon>rosids</taxon>
        <taxon>malvids</taxon>
        <taxon>Brassicales</taxon>
        <taxon>Brassicaceae</taxon>
        <taxon>Camelineae</taxon>
        <taxon>Camelina</taxon>
    </lineage>
</organism>
<dbReference type="RefSeq" id="XP_019089212.1">
    <property type="nucleotide sequence ID" value="XM_019233667.1"/>
</dbReference>
<dbReference type="GeneID" id="104733925"/>
<keyword evidence="2" id="KW-1185">Reference proteome</keyword>
<proteinExistence type="predicted"/>
<feature type="region of interest" description="Disordered" evidence="1">
    <location>
        <begin position="60"/>
        <end position="112"/>
    </location>
</feature>
<feature type="compositionally biased region" description="Basic and acidic residues" evidence="1">
    <location>
        <begin position="250"/>
        <end position="272"/>
    </location>
</feature>
<evidence type="ECO:0000313" key="3">
    <source>
        <dbReference type="RefSeq" id="XP_019089212.1"/>
    </source>
</evidence>
<name>A0ABM1QR24_CAMSA</name>
<reference evidence="3" key="2">
    <citation type="submission" date="2025-08" db="UniProtKB">
        <authorList>
            <consortium name="RefSeq"/>
        </authorList>
    </citation>
    <scope>IDENTIFICATION</scope>
    <source>
        <tissue evidence="3">Leaf</tissue>
    </source>
</reference>
<sequence length="300" mass="34261">MEEIDEERIETNEGTETSGQGGTNVLAETAEGDRDPNPSDSDQEEYLKVTKILSNDEEGIPTLIVEEKRRPREVPRERTRTEPVPAPVPAPESGENEQEIENQRDAARRRGQWDPMILEVEINNEMLMRRLSVTETMPENEPEDVVGTEPRMKREQEGRDEKTEDGTREVGGEPEEDHVMTTGSEPRNGQSNEADSEPGVDQEMAPDQGLGEQEEEVDQGLRDSMMELVEKLAEEVRLRKQVVRMQHGQGSEKRSKYLEEGVTPTRHEEMRPLRGMPRTRAQARKRVTYPSRVHKKHYGV</sequence>
<feature type="compositionally biased region" description="Polar residues" evidence="1">
    <location>
        <begin position="181"/>
        <end position="193"/>
    </location>
</feature>
<evidence type="ECO:0000313" key="2">
    <source>
        <dbReference type="Proteomes" id="UP000694864"/>
    </source>
</evidence>
<protein>
    <submittedName>
        <fullName evidence="3">Uncharacterized protein LOC104733925</fullName>
    </submittedName>
</protein>
<accession>A0ABM1QR24</accession>
<reference evidence="2" key="1">
    <citation type="journal article" date="2014" name="Nat. Commun.">
        <title>The emerging biofuel crop Camelina sativa retains a highly undifferentiated hexaploid genome structure.</title>
        <authorList>
            <person name="Kagale S."/>
            <person name="Koh C."/>
            <person name="Nixon J."/>
            <person name="Bollina V."/>
            <person name="Clarke W.E."/>
            <person name="Tuteja R."/>
            <person name="Spillane C."/>
            <person name="Robinson S.J."/>
            <person name="Links M.G."/>
            <person name="Clarke C."/>
            <person name="Higgins E.E."/>
            <person name="Huebert T."/>
            <person name="Sharpe A.G."/>
            <person name="Parkin I.A."/>
        </authorList>
    </citation>
    <scope>NUCLEOTIDE SEQUENCE [LARGE SCALE GENOMIC DNA]</scope>
    <source>
        <strain evidence="2">cv. DH55</strain>
    </source>
</reference>
<feature type="region of interest" description="Disordered" evidence="1">
    <location>
        <begin position="1"/>
        <end position="44"/>
    </location>
</feature>
<feature type="compositionally biased region" description="Basic and acidic residues" evidence="1">
    <location>
        <begin position="65"/>
        <end position="81"/>
    </location>
</feature>
<feature type="compositionally biased region" description="Basic and acidic residues" evidence="1">
    <location>
        <begin position="101"/>
        <end position="112"/>
    </location>
</feature>
<feature type="region of interest" description="Disordered" evidence="1">
    <location>
        <begin position="243"/>
        <end position="300"/>
    </location>
</feature>
<feature type="compositionally biased region" description="Basic and acidic residues" evidence="1">
    <location>
        <begin position="150"/>
        <end position="171"/>
    </location>
</feature>
<dbReference type="Proteomes" id="UP000694864">
    <property type="component" value="Chromosome 12"/>
</dbReference>
<feature type="region of interest" description="Disordered" evidence="1">
    <location>
        <begin position="134"/>
        <end position="220"/>
    </location>
</feature>
<feature type="compositionally biased region" description="Basic residues" evidence="1">
    <location>
        <begin position="281"/>
        <end position="300"/>
    </location>
</feature>